<dbReference type="InterPro" id="IPR009081">
    <property type="entry name" value="PP-bd_ACP"/>
</dbReference>
<dbReference type="PROSITE" id="PS50075">
    <property type="entry name" value="CARRIER"/>
    <property type="match status" value="1"/>
</dbReference>
<comment type="caution">
    <text evidence="2">The sequence shown here is derived from an EMBL/GenBank/DDBJ whole genome shotgun (WGS) entry which is preliminary data.</text>
</comment>
<dbReference type="HOGENOM" id="CLU_2520166_0_0_11"/>
<evidence type="ECO:0000259" key="1">
    <source>
        <dbReference type="PROSITE" id="PS50075"/>
    </source>
</evidence>
<accession>U1QVH5</accession>
<evidence type="ECO:0000313" key="2">
    <source>
        <dbReference type="EMBL" id="ERH25911.1"/>
    </source>
</evidence>
<name>U1QVH5_9ACTO</name>
<dbReference type="InterPro" id="IPR036736">
    <property type="entry name" value="ACP-like_sf"/>
</dbReference>
<proteinExistence type="predicted"/>
<sequence>MPTIDDILDSFVAVSGPSDIPGTAEELRSRQLSELGYDSLAILGCSADLEEKFKIKLDDDLAATCRTLDDMLKAVLNAPKQDSH</sequence>
<dbReference type="EMBL" id="AWSE01000004">
    <property type="protein sequence ID" value="ERH25911.1"/>
    <property type="molecule type" value="Genomic_DNA"/>
</dbReference>
<dbReference type="AlphaFoldDB" id="U1QVH5"/>
<dbReference type="Gene3D" id="1.10.1200.10">
    <property type="entry name" value="ACP-like"/>
    <property type="match status" value="1"/>
</dbReference>
<dbReference type="Pfam" id="PF00550">
    <property type="entry name" value="PP-binding"/>
    <property type="match status" value="1"/>
</dbReference>
<protein>
    <recommendedName>
        <fullName evidence="1">Carrier domain-containing protein</fullName>
    </recommendedName>
</protein>
<dbReference type="RefSeq" id="WP_021609213.1">
    <property type="nucleotide sequence ID" value="NZ_KE951955.1"/>
</dbReference>
<reference evidence="2 3" key="1">
    <citation type="submission" date="2013-08" db="EMBL/GenBank/DDBJ databases">
        <authorList>
            <person name="Weinstock G."/>
            <person name="Sodergren E."/>
            <person name="Wylie T."/>
            <person name="Fulton L."/>
            <person name="Fulton R."/>
            <person name="Fronick C."/>
            <person name="O'Laughlin M."/>
            <person name="Godfrey J."/>
            <person name="Miner T."/>
            <person name="Herter B."/>
            <person name="Appelbaum E."/>
            <person name="Cordes M."/>
            <person name="Lek S."/>
            <person name="Wollam A."/>
            <person name="Pepin K.H."/>
            <person name="Palsikar V.B."/>
            <person name="Mitreva M."/>
            <person name="Wilson R.K."/>
        </authorList>
    </citation>
    <scope>NUCLEOTIDE SEQUENCE [LARGE SCALE GENOMIC DNA]</scope>
    <source>
        <strain evidence="2 3">F0542</strain>
    </source>
</reference>
<evidence type="ECO:0000313" key="3">
    <source>
        <dbReference type="Proteomes" id="UP000016536"/>
    </source>
</evidence>
<keyword evidence="3" id="KW-1185">Reference proteome</keyword>
<organism evidence="2 3">
    <name type="scientific">Actinomyces johnsonii F0542</name>
    <dbReference type="NCBI Taxonomy" id="1321818"/>
    <lineage>
        <taxon>Bacteria</taxon>
        <taxon>Bacillati</taxon>
        <taxon>Actinomycetota</taxon>
        <taxon>Actinomycetes</taxon>
        <taxon>Actinomycetales</taxon>
        <taxon>Actinomycetaceae</taxon>
        <taxon>Actinomyces</taxon>
    </lineage>
</organism>
<dbReference type="PATRIC" id="fig|1321818.3.peg.47"/>
<feature type="domain" description="Carrier" evidence="1">
    <location>
        <begin position="1"/>
        <end position="79"/>
    </location>
</feature>
<dbReference type="SUPFAM" id="SSF47336">
    <property type="entry name" value="ACP-like"/>
    <property type="match status" value="1"/>
</dbReference>
<dbReference type="Proteomes" id="UP000016536">
    <property type="component" value="Unassembled WGS sequence"/>
</dbReference>
<gene>
    <name evidence="2" type="ORF">HMPREF1979_00060</name>
</gene>